<evidence type="ECO:0000313" key="3">
    <source>
        <dbReference type="Proteomes" id="UP000078397"/>
    </source>
</evidence>
<feature type="region of interest" description="Disordered" evidence="1">
    <location>
        <begin position="28"/>
        <end position="64"/>
    </location>
</feature>
<organism evidence="2 3">
    <name type="scientific">Pochonia chlamydosporia 170</name>
    <dbReference type="NCBI Taxonomy" id="1380566"/>
    <lineage>
        <taxon>Eukaryota</taxon>
        <taxon>Fungi</taxon>
        <taxon>Dikarya</taxon>
        <taxon>Ascomycota</taxon>
        <taxon>Pezizomycotina</taxon>
        <taxon>Sordariomycetes</taxon>
        <taxon>Hypocreomycetidae</taxon>
        <taxon>Hypocreales</taxon>
        <taxon>Clavicipitaceae</taxon>
        <taxon>Pochonia</taxon>
    </lineage>
</organism>
<protein>
    <submittedName>
        <fullName evidence="2">Uncharacterized protein</fullName>
    </submittedName>
</protein>
<dbReference type="KEGG" id="pchm:VFPPC_18186"/>
<dbReference type="AlphaFoldDB" id="A0A219AN76"/>
<name>A0A219AN76_METCM</name>
<keyword evidence="3" id="KW-1185">Reference proteome</keyword>
<dbReference type="Proteomes" id="UP000078397">
    <property type="component" value="Unassembled WGS sequence"/>
</dbReference>
<proteinExistence type="predicted"/>
<accession>A0A219AN76</accession>
<comment type="caution">
    <text evidence="2">The sequence shown here is derived from an EMBL/GenBank/DDBJ whole genome shotgun (WGS) entry which is preliminary data.</text>
</comment>
<gene>
    <name evidence="2" type="ORF">VFPPC_18186</name>
</gene>
<feature type="compositionally biased region" description="Polar residues" evidence="1">
    <location>
        <begin position="30"/>
        <end position="56"/>
    </location>
</feature>
<reference evidence="2 3" key="1">
    <citation type="journal article" date="2016" name="PLoS Pathog.">
        <title>Biosynthesis of antibiotic leucinostatins in bio-control fungus Purpureocillium lilacinum and their inhibition on phytophthora revealed by genome mining.</title>
        <authorList>
            <person name="Wang G."/>
            <person name="Liu Z."/>
            <person name="Lin R."/>
            <person name="Li E."/>
            <person name="Mao Z."/>
            <person name="Ling J."/>
            <person name="Yang Y."/>
            <person name="Yin W.B."/>
            <person name="Xie B."/>
        </authorList>
    </citation>
    <scope>NUCLEOTIDE SEQUENCE [LARGE SCALE GENOMIC DNA]</scope>
    <source>
        <strain evidence="2">170</strain>
    </source>
</reference>
<evidence type="ECO:0000313" key="2">
    <source>
        <dbReference type="EMBL" id="OWT42300.1"/>
    </source>
</evidence>
<dbReference type="EMBL" id="LSBJ02000027">
    <property type="protein sequence ID" value="OWT42300.1"/>
    <property type="molecule type" value="Genomic_DNA"/>
</dbReference>
<sequence>MQLLGNDDSNVAAVLWFEVVPGLRERLDRSQTQNEAPSSLPTSSEQKDSASTSCRHSLTRHQRHVDTTSIPLCLLVSAGPSDDSPNPLAAAIPSWQPLYPLEEEL</sequence>
<dbReference type="RefSeq" id="XP_022284839.1">
    <property type="nucleotide sequence ID" value="XM_022429837.1"/>
</dbReference>
<dbReference type="GeneID" id="33937039"/>
<evidence type="ECO:0000256" key="1">
    <source>
        <dbReference type="SAM" id="MobiDB-lite"/>
    </source>
</evidence>